<comment type="caution">
    <text evidence="5">Lacks conserved residue(s) required for the propagation of feature annotation.</text>
</comment>
<evidence type="ECO:0000313" key="6">
    <source>
        <dbReference type="EMBL" id="KAK4538642.1"/>
    </source>
</evidence>
<dbReference type="PROSITE" id="PS50895">
    <property type="entry name" value="SURF1"/>
    <property type="match status" value="1"/>
</dbReference>
<evidence type="ECO:0000256" key="4">
    <source>
        <dbReference type="ARBA" id="ARBA00023136"/>
    </source>
</evidence>
<accession>A0AAV9J257</accession>
<keyword evidence="7" id="KW-1185">Reference proteome</keyword>
<keyword evidence="2 5" id="KW-0812">Transmembrane</keyword>
<dbReference type="CDD" id="cd06662">
    <property type="entry name" value="SURF1"/>
    <property type="match status" value="1"/>
</dbReference>
<dbReference type="InterPro" id="IPR045214">
    <property type="entry name" value="Surf1/Surf4"/>
</dbReference>
<dbReference type="InterPro" id="IPR002994">
    <property type="entry name" value="Surf1/Shy1"/>
</dbReference>
<dbReference type="PANTHER" id="PTHR23427:SF2">
    <property type="entry name" value="SURFEIT LOCUS PROTEIN 1"/>
    <property type="match status" value="1"/>
</dbReference>
<keyword evidence="3 5" id="KW-1133">Transmembrane helix</keyword>
<name>A0AAV9J257_CYACA</name>
<organism evidence="6 7">
    <name type="scientific">Cyanidium caldarium</name>
    <name type="common">Red alga</name>
    <dbReference type="NCBI Taxonomy" id="2771"/>
    <lineage>
        <taxon>Eukaryota</taxon>
        <taxon>Rhodophyta</taxon>
        <taxon>Bangiophyceae</taxon>
        <taxon>Cyanidiales</taxon>
        <taxon>Cyanidiaceae</taxon>
        <taxon>Cyanidium</taxon>
    </lineage>
</organism>
<keyword evidence="5" id="KW-0496">Mitochondrion</keyword>
<comment type="subcellular location">
    <subcellularLocation>
        <location evidence="1">Membrane</location>
    </subcellularLocation>
    <subcellularLocation>
        <location evidence="5">Mitochondrion inner membrane</location>
        <topology evidence="5">Multi-pass membrane protein</topology>
    </subcellularLocation>
</comment>
<evidence type="ECO:0000313" key="7">
    <source>
        <dbReference type="Proteomes" id="UP001301350"/>
    </source>
</evidence>
<dbReference type="EMBL" id="JANCYW010000019">
    <property type="protein sequence ID" value="KAK4538642.1"/>
    <property type="molecule type" value="Genomic_DNA"/>
</dbReference>
<comment type="function">
    <text evidence="5">Probably involved in the biogenesis of the COX complex.</text>
</comment>
<keyword evidence="4 5" id="KW-0472">Membrane</keyword>
<evidence type="ECO:0000256" key="3">
    <source>
        <dbReference type="ARBA" id="ARBA00022989"/>
    </source>
</evidence>
<dbReference type="GO" id="GO:0005743">
    <property type="term" value="C:mitochondrial inner membrane"/>
    <property type="evidence" value="ECO:0007669"/>
    <property type="project" value="UniProtKB-SubCell"/>
</dbReference>
<comment type="caution">
    <text evidence="6">The sequence shown here is derived from an EMBL/GenBank/DDBJ whole genome shotgun (WGS) entry which is preliminary data.</text>
</comment>
<protein>
    <recommendedName>
        <fullName evidence="5">SURF1-like protein</fullName>
    </recommendedName>
</protein>
<evidence type="ECO:0000256" key="1">
    <source>
        <dbReference type="ARBA" id="ARBA00004370"/>
    </source>
</evidence>
<evidence type="ECO:0000256" key="2">
    <source>
        <dbReference type="ARBA" id="ARBA00022692"/>
    </source>
</evidence>
<dbReference type="AlphaFoldDB" id="A0AAV9J257"/>
<sequence length="275" mass="30415">MAPQWRSWLQLVVLGAPSATCFGLGVWQWQRRQWKRELIRERGEQLRQQPLRGNAAVLEALRHDAQAHRFRQVELTGRLLPGEAKLVGPRSPPLHAAGLVSRRDNRIGYYVVVPLQIEEDNVERPLQVLVNRGWIPRSVADAYRNAQGGDAGEAKAAAMEPLRGVIRGGETPGRFTPENRPERGEWYYFNVAEMGGDVLVDALADDPVAVVPPIAKCIDDFLQFSITPQTHAMYSATWFTMSAVLAAMAVILHRRPGKAPATAGHSAATVSAPHK</sequence>
<dbReference type="Pfam" id="PF02104">
    <property type="entry name" value="SURF1"/>
    <property type="match status" value="1"/>
</dbReference>
<feature type="transmembrane region" description="Helical" evidence="5">
    <location>
        <begin position="232"/>
        <end position="252"/>
    </location>
</feature>
<reference evidence="6 7" key="1">
    <citation type="submission" date="2022-07" db="EMBL/GenBank/DDBJ databases">
        <title>Genome-wide signatures of adaptation to extreme environments.</title>
        <authorList>
            <person name="Cho C.H."/>
            <person name="Yoon H.S."/>
        </authorList>
    </citation>
    <scope>NUCLEOTIDE SEQUENCE [LARGE SCALE GENOMIC DNA]</scope>
    <source>
        <strain evidence="6 7">DBV 063 E5</strain>
    </source>
</reference>
<comment type="similarity">
    <text evidence="5">Belongs to the SURF1 family.</text>
</comment>
<dbReference type="Proteomes" id="UP001301350">
    <property type="component" value="Unassembled WGS sequence"/>
</dbReference>
<gene>
    <name evidence="6" type="ORF">CDCA_CDCA19G4667</name>
</gene>
<keyword evidence="5" id="KW-0999">Mitochondrion inner membrane</keyword>
<proteinExistence type="inferred from homology"/>
<dbReference type="PANTHER" id="PTHR23427">
    <property type="entry name" value="SURFEIT LOCUS PROTEIN"/>
    <property type="match status" value="1"/>
</dbReference>
<evidence type="ECO:0000256" key="5">
    <source>
        <dbReference type="RuleBase" id="RU363076"/>
    </source>
</evidence>